<dbReference type="PANTHER" id="PTHR34365:SF7">
    <property type="entry name" value="GLYCINE-RICH DOMAIN-CONTAINING PROTEIN 1"/>
    <property type="match status" value="1"/>
</dbReference>
<accession>A0ABR0CEX8</accession>
<evidence type="ECO:0000256" key="1">
    <source>
        <dbReference type="SAM" id="MobiDB-lite"/>
    </source>
</evidence>
<feature type="region of interest" description="Disordered" evidence="1">
    <location>
        <begin position="221"/>
        <end position="242"/>
    </location>
</feature>
<feature type="region of interest" description="Disordered" evidence="1">
    <location>
        <begin position="342"/>
        <end position="378"/>
    </location>
</feature>
<protein>
    <recommendedName>
        <fullName evidence="4">Alpha-ketoglutarate-dependent sulfonate dioxygenase</fullName>
    </recommendedName>
</protein>
<feature type="compositionally biased region" description="Low complexity" evidence="1">
    <location>
        <begin position="221"/>
        <end position="230"/>
    </location>
</feature>
<evidence type="ECO:0000313" key="2">
    <source>
        <dbReference type="EMBL" id="KAK4094677.1"/>
    </source>
</evidence>
<keyword evidence="3" id="KW-1185">Reference proteome</keyword>
<reference evidence="2 3" key="1">
    <citation type="journal article" date="2024" name="Microbiol. Resour. Announc.">
        <title>Genome annotations for the ascomycete fungi Trichoderma harzianum, Trichoderma aggressivum, and Purpureocillium lilacinum.</title>
        <authorList>
            <person name="Beijen E.P.W."/>
            <person name="Ohm R.A."/>
        </authorList>
    </citation>
    <scope>NUCLEOTIDE SEQUENCE [LARGE SCALE GENOMIC DNA]</scope>
    <source>
        <strain evidence="2 3">CBS 150709</strain>
    </source>
</reference>
<feature type="compositionally biased region" description="Basic and acidic residues" evidence="1">
    <location>
        <begin position="715"/>
        <end position="724"/>
    </location>
</feature>
<dbReference type="Proteomes" id="UP001287286">
    <property type="component" value="Unassembled WGS sequence"/>
</dbReference>
<gene>
    <name evidence="2" type="ORF">Purlil1_1282</name>
</gene>
<feature type="compositionally biased region" description="Polar residues" evidence="1">
    <location>
        <begin position="152"/>
        <end position="164"/>
    </location>
</feature>
<comment type="caution">
    <text evidence="2">The sequence shown here is derived from an EMBL/GenBank/DDBJ whole genome shotgun (WGS) entry which is preliminary data.</text>
</comment>
<dbReference type="Pfam" id="PF07173">
    <property type="entry name" value="GRDP-like"/>
    <property type="match status" value="1"/>
</dbReference>
<dbReference type="EMBL" id="JAWRVI010000003">
    <property type="protein sequence ID" value="KAK4094677.1"/>
    <property type="molecule type" value="Genomic_DNA"/>
</dbReference>
<sequence>MQRLRDVIHYGGINHNLDGRDLLTSIEPACLCAHPRLVRHGLASKVDLEASGVESVSIWATARRHPEYRDSRLGIVLAVIARRSLLRVDKSAWWRPWARRLCWQTHEAHHMGGHDVLNGKVAEVLAMVAYNRESNGQGTRAEDGPWKPQIETPAQPTGSDQWISATPRRRDEGRGRSPGRWLCHQAPEFHRRAGDRASPGGCHGRMGFRHSGVDCSCATARSTTTSSQSAGGDRVKRLDSSFSRRRRPTAAILCTPTHPRPQLTMGRHQRRHWQAGRTLDGDVSGADSRCVACSGTLPAHPSIIIDGCSSVASTAAPNPLFIWHLPGAASSSLSTLPMNPRTKSGIALKPQKCTPESDRASRASDPIYSAPTPKLMDESPPAYNDGADDCTRPQGNVPDDVDLAASFAKLTLGNQPKDPDADTCLAHLKLLHAIQSMKEDVGYTDGLWGIWDSRAENPLEDLFGTQGPAPGADEPVPTGEDRVKAALSRIREKRWALFVARAVDRYESWWRSLPKGYMLTEQDMEQEGNTRYSRFPSTGALIDWKEHMLPPLDVLMVFHAHMLNPRAFLEDSMRHGMGTIWTAGMPWKLVNDSIDTRFNYNVPDSAKARWVESTNRAWASQEDSMTKSLNCAFCKHAFSAPWTTCGRSEQAKTDTLPGLVGNGYGDGNFSHNCENCGLQNYKELLSVSKFVQDSALLLSRSVPMPGTILDPQTGRPERVPEEPRSLSFPRTFPNRMIRLDLRIKIMELIRPDGDLHPTMETVRSMVESVVGSDDRVRKIDSVSAFRSRYKPRIQAKVSVRQMMSRYWENFSSFALDLSGAVIRQGVFIDKMVKLDWLHAPSARETMQRLIKKYKRFITIMHLNPTHVAVPTLDVDLAWHTHQLSPIAYYHHTVELSSKFIDHNDKMDESKLSAAFEWTSKKYQEMFNEVYSECTCWYCETLRSAMVSSVGKFLGSRDQKIADEFHSSGAAKLCPPDNSAHISAHNAVRSIETVERQRVSSYLRARHQEKLDRNYERAQKRAQKKGRELPPKDEYYNHWGYSYYMYSPFMFPYYYAPGLYYGWDPCYVNAGAGAWGACAAGTCGAGGVGGCGGVGACGSAAVSRTPASSQLLLIAGTDEARGARAAAPVVVEEQEAVEEEVVAEEEEEVVVEAAAEAAEAAAAAAAESTTS</sequence>
<evidence type="ECO:0000313" key="3">
    <source>
        <dbReference type="Proteomes" id="UP001287286"/>
    </source>
</evidence>
<proteinExistence type="predicted"/>
<evidence type="ECO:0008006" key="4">
    <source>
        <dbReference type="Google" id="ProtNLM"/>
    </source>
</evidence>
<dbReference type="PANTHER" id="PTHR34365">
    <property type="entry name" value="ENOLASE (DUF1399)"/>
    <property type="match status" value="1"/>
</dbReference>
<feature type="region of interest" description="Disordered" evidence="1">
    <location>
        <begin position="135"/>
        <end position="180"/>
    </location>
</feature>
<name>A0ABR0CEX8_PURLI</name>
<organism evidence="2 3">
    <name type="scientific">Purpureocillium lilacinum</name>
    <name type="common">Paecilomyces lilacinus</name>
    <dbReference type="NCBI Taxonomy" id="33203"/>
    <lineage>
        <taxon>Eukaryota</taxon>
        <taxon>Fungi</taxon>
        <taxon>Dikarya</taxon>
        <taxon>Ascomycota</taxon>
        <taxon>Pezizomycotina</taxon>
        <taxon>Sordariomycetes</taxon>
        <taxon>Hypocreomycetidae</taxon>
        <taxon>Hypocreales</taxon>
        <taxon>Ophiocordycipitaceae</taxon>
        <taxon>Purpureocillium</taxon>
    </lineage>
</organism>
<dbReference type="InterPro" id="IPR009836">
    <property type="entry name" value="GRDP-like"/>
</dbReference>
<feature type="region of interest" description="Disordered" evidence="1">
    <location>
        <begin position="707"/>
        <end position="727"/>
    </location>
</feature>